<dbReference type="InterPro" id="IPR015421">
    <property type="entry name" value="PyrdxlP-dep_Trfase_major"/>
</dbReference>
<comment type="similarity">
    <text evidence="2 6">Belongs to the class-I pyridoxal-phosphate-dependent aminotransferase family.</text>
</comment>
<dbReference type="Pfam" id="PF00155">
    <property type="entry name" value="Aminotran_1_2"/>
    <property type="match status" value="1"/>
</dbReference>
<evidence type="ECO:0000313" key="9">
    <source>
        <dbReference type="Proteomes" id="UP000215546"/>
    </source>
</evidence>
<dbReference type="GO" id="GO:0006520">
    <property type="term" value="P:amino acid metabolic process"/>
    <property type="evidence" value="ECO:0007669"/>
    <property type="project" value="InterPro"/>
</dbReference>
<dbReference type="PRINTS" id="PR00753">
    <property type="entry name" value="ACCSYNTHASE"/>
</dbReference>
<comment type="cofactor">
    <cofactor evidence="1 6">
        <name>pyridoxal 5'-phosphate</name>
        <dbReference type="ChEBI" id="CHEBI:597326"/>
    </cofactor>
</comment>
<dbReference type="GO" id="GO:0030170">
    <property type="term" value="F:pyridoxal phosphate binding"/>
    <property type="evidence" value="ECO:0007669"/>
    <property type="project" value="InterPro"/>
</dbReference>
<dbReference type="PANTHER" id="PTHR46383:SF1">
    <property type="entry name" value="ASPARTATE AMINOTRANSFERASE"/>
    <property type="match status" value="1"/>
</dbReference>
<reference evidence="9" key="1">
    <citation type="submission" date="2017-04" db="EMBL/GenBank/DDBJ databases">
        <title>Finegoldia magna isolated from orthopedic joint implant-associated infections.</title>
        <authorList>
            <person name="Bjorklund S."/>
            <person name="Bruggemann H."/>
            <person name="Jensen A."/>
            <person name="Hellmark B."/>
            <person name="Soderquist B."/>
        </authorList>
    </citation>
    <scope>NUCLEOTIDE SEQUENCE [LARGE SCALE GENOMIC DNA]</scope>
    <source>
        <strain evidence="9">12T273</strain>
    </source>
</reference>
<dbReference type="AlphaFoldDB" id="A0A233VIR5"/>
<dbReference type="InterPro" id="IPR015422">
    <property type="entry name" value="PyrdxlP-dep_Trfase_small"/>
</dbReference>
<protein>
    <recommendedName>
        <fullName evidence="6">Aminotransferase</fullName>
        <ecNumber evidence="6">2.6.1.-</ecNumber>
    </recommendedName>
</protein>
<evidence type="ECO:0000313" key="8">
    <source>
        <dbReference type="EMBL" id="OXZ32288.1"/>
    </source>
</evidence>
<dbReference type="SUPFAM" id="SSF53383">
    <property type="entry name" value="PLP-dependent transferases"/>
    <property type="match status" value="1"/>
</dbReference>
<evidence type="ECO:0000259" key="7">
    <source>
        <dbReference type="Pfam" id="PF00155"/>
    </source>
</evidence>
<keyword evidence="3 6" id="KW-0032">Aminotransferase</keyword>
<dbReference type="PANTHER" id="PTHR46383">
    <property type="entry name" value="ASPARTATE AMINOTRANSFERASE"/>
    <property type="match status" value="1"/>
</dbReference>
<dbReference type="InterPro" id="IPR015424">
    <property type="entry name" value="PyrdxlP-dep_Trfase"/>
</dbReference>
<evidence type="ECO:0000256" key="3">
    <source>
        <dbReference type="ARBA" id="ARBA00022576"/>
    </source>
</evidence>
<dbReference type="FunFam" id="3.40.640.10:FF:000033">
    <property type="entry name" value="Aspartate aminotransferase"/>
    <property type="match status" value="1"/>
</dbReference>
<dbReference type="PROSITE" id="PS00105">
    <property type="entry name" value="AA_TRANSFER_CLASS_1"/>
    <property type="match status" value="1"/>
</dbReference>
<organism evidence="8 9">
    <name type="scientific">Finegoldia magna</name>
    <name type="common">Peptostreptococcus magnus</name>
    <dbReference type="NCBI Taxonomy" id="1260"/>
    <lineage>
        <taxon>Bacteria</taxon>
        <taxon>Bacillati</taxon>
        <taxon>Bacillota</taxon>
        <taxon>Tissierellia</taxon>
        <taxon>Tissierellales</taxon>
        <taxon>Peptoniphilaceae</taxon>
        <taxon>Finegoldia</taxon>
    </lineage>
</organism>
<comment type="caution">
    <text evidence="8">The sequence shown here is derived from an EMBL/GenBank/DDBJ whole genome shotgun (WGS) entry which is preliminary data.</text>
</comment>
<name>A0A233VIR5_FINMA</name>
<dbReference type="CDD" id="cd00609">
    <property type="entry name" value="AAT_like"/>
    <property type="match status" value="1"/>
</dbReference>
<evidence type="ECO:0000256" key="6">
    <source>
        <dbReference type="RuleBase" id="RU000481"/>
    </source>
</evidence>
<dbReference type="InterPro" id="IPR004838">
    <property type="entry name" value="NHTrfase_class1_PyrdxlP-BS"/>
</dbReference>
<dbReference type="Gene3D" id="3.90.1150.10">
    <property type="entry name" value="Aspartate Aminotransferase, domain 1"/>
    <property type="match status" value="1"/>
</dbReference>
<dbReference type="InterPro" id="IPR050596">
    <property type="entry name" value="AspAT/PAT-like"/>
</dbReference>
<evidence type="ECO:0000256" key="5">
    <source>
        <dbReference type="ARBA" id="ARBA00022898"/>
    </source>
</evidence>
<accession>A0A233VIR5</accession>
<evidence type="ECO:0000256" key="2">
    <source>
        <dbReference type="ARBA" id="ARBA00007441"/>
    </source>
</evidence>
<evidence type="ECO:0000256" key="4">
    <source>
        <dbReference type="ARBA" id="ARBA00022679"/>
    </source>
</evidence>
<evidence type="ECO:0000256" key="1">
    <source>
        <dbReference type="ARBA" id="ARBA00001933"/>
    </source>
</evidence>
<sequence>MLSNKINSINPSLTLELSAKINKLKKEGIKVYNFTVGEPDFKTPRYIIDKTLEYLDNGIVRYTDTSGIPDLREEISLKLNKCNHIKCDKDSIVVSTGAKQAIVNSLFALTNPNDEVLIPSPYWLSYPEMCKLTDCKPVILPYNENYKVDVDILNQYKNSNTKCLILNNPSNPTGVIYSEEELLSIGNWAVENNVYIISDEIYERLSYDKEFISIGSLSDEINEITITINGFSKAYAMTGFRLGYSCSTKEVSKLIKRLQGHITSNANTLSQIAGLTALKDESDEVEQMIGEFKSRRDYIVSKLDEFNLEYIYPTGAFYVFIKMDQFYNSTINNSLELCNELLSKYNIAFVPGIVFGDDKYIRMSYATSIEDIKQGLENLNNFISDHKKYSK</sequence>
<feature type="domain" description="Aminotransferase class I/classII large" evidence="7">
    <location>
        <begin position="30"/>
        <end position="378"/>
    </location>
</feature>
<keyword evidence="5" id="KW-0663">Pyridoxal phosphate</keyword>
<dbReference type="EC" id="2.6.1.-" evidence="6"/>
<dbReference type="GO" id="GO:0008483">
    <property type="term" value="F:transaminase activity"/>
    <property type="evidence" value="ECO:0007669"/>
    <property type="project" value="UniProtKB-KW"/>
</dbReference>
<proteinExistence type="inferred from homology"/>
<dbReference type="EMBL" id="NDYE01000012">
    <property type="protein sequence ID" value="OXZ32288.1"/>
    <property type="molecule type" value="Genomic_DNA"/>
</dbReference>
<dbReference type="RefSeq" id="WP_094208590.1">
    <property type="nucleotide sequence ID" value="NZ_NDYE01000012.1"/>
</dbReference>
<keyword evidence="4 6" id="KW-0808">Transferase</keyword>
<dbReference type="Gene3D" id="3.40.640.10">
    <property type="entry name" value="Type I PLP-dependent aspartate aminotransferase-like (Major domain)"/>
    <property type="match status" value="1"/>
</dbReference>
<dbReference type="Proteomes" id="UP000215546">
    <property type="component" value="Unassembled WGS sequence"/>
</dbReference>
<gene>
    <name evidence="8" type="ORF">B9N55_05580</name>
</gene>
<dbReference type="InterPro" id="IPR004839">
    <property type="entry name" value="Aminotransferase_I/II_large"/>
</dbReference>